<dbReference type="Proteomes" id="UP000887580">
    <property type="component" value="Unplaced"/>
</dbReference>
<reference evidence="2" key="1">
    <citation type="submission" date="2022-11" db="UniProtKB">
        <authorList>
            <consortium name="WormBaseParasite"/>
        </authorList>
    </citation>
    <scope>IDENTIFICATION</scope>
</reference>
<sequence length="306" mass="35556">MFRFIYQRANPQLRAFATFGRQNFTQKNTRRNFAYFTGGSTTLALSLFGSSSNKEKNVKAGTENSPEMVMREADAFYENYMIDNCWGVLRRFERTSNPELLWRIARVLAEKAKITLNKEEKRTLFLEALEYAEKALKNEEAPGCFGAHKWYAIIINYVGEIEGTKSQIKKSYDMKVHLERALEINPRDATTWHILGVWHFTFADMPSYTRLAAKTIFGTPPSSTYEEALRHFEHAETLQPGFYKANSFYLGETYDRMGKKDKALEFYKKSFYAPIISIDDKESHEKALGRLKKYGFDEKKLIEGQH</sequence>
<protein>
    <submittedName>
        <fullName evidence="2">Regulator of microtubule dynamics protein 1</fullName>
    </submittedName>
</protein>
<accession>A0AC35FHV3</accession>
<organism evidence="1 2">
    <name type="scientific">Panagrolaimus sp. PS1159</name>
    <dbReference type="NCBI Taxonomy" id="55785"/>
    <lineage>
        <taxon>Eukaryota</taxon>
        <taxon>Metazoa</taxon>
        <taxon>Ecdysozoa</taxon>
        <taxon>Nematoda</taxon>
        <taxon>Chromadorea</taxon>
        <taxon>Rhabditida</taxon>
        <taxon>Tylenchina</taxon>
        <taxon>Panagrolaimomorpha</taxon>
        <taxon>Panagrolaimoidea</taxon>
        <taxon>Panagrolaimidae</taxon>
        <taxon>Panagrolaimus</taxon>
    </lineage>
</organism>
<proteinExistence type="predicted"/>
<evidence type="ECO:0000313" key="2">
    <source>
        <dbReference type="WBParaSite" id="PS1159_v2.g17024.t1"/>
    </source>
</evidence>
<dbReference type="WBParaSite" id="PS1159_v2.g17024.t1">
    <property type="protein sequence ID" value="PS1159_v2.g17024.t1"/>
    <property type="gene ID" value="PS1159_v2.g17024"/>
</dbReference>
<name>A0AC35FHV3_9BILA</name>
<evidence type="ECO:0000313" key="1">
    <source>
        <dbReference type="Proteomes" id="UP000887580"/>
    </source>
</evidence>